<evidence type="ECO:0000313" key="2">
    <source>
        <dbReference type="EMBL" id="KRX41195.1"/>
    </source>
</evidence>
<organism evidence="1 4">
    <name type="scientific">Trichinella murrelli</name>
    <dbReference type="NCBI Taxonomy" id="144512"/>
    <lineage>
        <taxon>Eukaryota</taxon>
        <taxon>Metazoa</taxon>
        <taxon>Ecdysozoa</taxon>
        <taxon>Nematoda</taxon>
        <taxon>Enoplea</taxon>
        <taxon>Dorylaimia</taxon>
        <taxon>Trichinellida</taxon>
        <taxon>Trichinellidae</taxon>
        <taxon>Trichinella</taxon>
    </lineage>
</organism>
<protein>
    <submittedName>
        <fullName evidence="1">Uncharacterized protein</fullName>
    </submittedName>
</protein>
<accession>A0A0V0T2X3</accession>
<keyword evidence="4" id="KW-1185">Reference proteome</keyword>
<dbReference type="Proteomes" id="UP000055048">
    <property type="component" value="Unassembled WGS sequence"/>
</dbReference>
<proteinExistence type="predicted"/>
<reference evidence="1 4" key="1">
    <citation type="submission" date="2015-01" db="EMBL/GenBank/DDBJ databases">
        <title>Evolution of Trichinella species and genotypes.</title>
        <authorList>
            <person name="Korhonen P.K."/>
            <person name="Edoardo P."/>
            <person name="Giuseppe L.R."/>
            <person name="Gasser R.B."/>
        </authorList>
    </citation>
    <scope>NUCLEOTIDE SEQUENCE [LARGE SCALE GENOMIC DNA]</scope>
    <source>
        <strain evidence="1">ISS417</strain>
    </source>
</reference>
<dbReference type="AlphaFoldDB" id="A0A0V0T2X3"/>
<dbReference type="EMBL" id="JYDJ01000153">
    <property type="protein sequence ID" value="KRX42096.1"/>
    <property type="molecule type" value="Genomic_DNA"/>
</dbReference>
<evidence type="ECO:0000313" key="1">
    <source>
        <dbReference type="EMBL" id="KRX33373.1"/>
    </source>
</evidence>
<gene>
    <name evidence="1" type="ORF">T05_10814</name>
    <name evidence="3" type="ORF">T05_14130</name>
    <name evidence="2" type="ORF">T05_8707</name>
</gene>
<evidence type="ECO:0000313" key="4">
    <source>
        <dbReference type="Proteomes" id="UP000055048"/>
    </source>
</evidence>
<name>A0A0V0T2X3_9BILA</name>
<dbReference type="EMBL" id="JYDJ01000178">
    <property type="protein sequence ID" value="KRX41195.1"/>
    <property type="molecule type" value="Genomic_DNA"/>
</dbReference>
<sequence length="95" mass="11182">MLDCNRYMLNKVCERRDHMVVHFDRLKLFLEWQQNAETWKVGRNKRSARRPAWLRYFLFAQGTVSSGRALHDRGSRVADAGQGVAITVEQDEEEE</sequence>
<comment type="caution">
    <text evidence="1">The sequence shown here is derived from an EMBL/GenBank/DDBJ whole genome shotgun (WGS) entry which is preliminary data.</text>
</comment>
<evidence type="ECO:0000313" key="3">
    <source>
        <dbReference type="EMBL" id="KRX42096.1"/>
    </source>
</evidence>
<dbReference type="EMBL" id="JYDJ01000819">
    <property type="protein sequence ID" value="KRX33373.1"/>
    <property type="molecule type" value="Genomic_DNA"/>
</dbReference>